<keyword evidence="1" id="KW-0175">Coiled coil</keyword>
<reference evidence="2 3" key="1">
    <citation type="journal article" date="2011" name="Proc. Natl. Acad. Sci. U.S.A.">
        <title>Niche of harmful alga Aureococcus anophagefferens revealed through ecogenomics.</title>
        <authorList>
            <person name="Gobler C.J."/>
            <person name="Berry D.L."/>
            <person name="Dyhrman S.T."/>
            <person name="Wilhelm S.W."/>
            <person name="Salamov A."/>
            <person name="Lobanov A.V."/>
            <person name="Zhang Y."/>
            <person name="Collier J.L."/>
            <person name="Wurch L.L."/>
            <person name="Kustka A.B."/>
            <person name="Dill B.D."/>
            <person name="Shah M."/>
            <person name="VerBerkmoes N.C."/>
            <person name="Kuo A."/>
            <person name="Terry A."/>
            <person name="Pangilinan J."/>
            <person name="Lindquist E.A."/>
            <person name="Lucas S."/>
            <person name="Paulsen I.T."/>
            <person name="Hattenrath-Lehmann T.K."/>
            <person name="Talmage S.C."/>
            <person name="Walker E.A."/>
            <person name="Koch F."/>
            <person name="Burson A.M."/>
            <person name="Marcoval M.A."/>
            <person name="Tang Y.Z."/>
            <person name="Lecleir G.R."/>
            <person name="Coyne K.J."/>
            <person name="Berg G.M."/>
            <person name="Bertrand E.M."/>
            <person name="Saito M.A."/>
            <person name="Gladyshev V.N."/>
            <person name="Grigoriev I.V."/>
        </authorList>
    </citation>
    <scope>NUCLEOTIDE SEQUENCE [LARGE SCALE GENOMIC DNA]</scope>
    <source>
        <strain evidence="3">CCMP 1984</strain>
    </source>
</reference>
<sequence length="790" mass="86835">MQTNCHETTLRDSLATLELRVFAAEEDATHASSATTQVEMELTETRAKHNFQCGSYSGMGERAPLENPLVSSAKELAQDREEGLAAVTKQLLDAQRACKLASVKVARLNVERDRDAALRAMSNAERTRFQRAMDALAMEQQTTLLASDAIATVQLAAEDSQARLDLQSEQGRDLDGIQVMLYDEQLAAEAACAAQGYLVDSLDQCVAPETAATASTVGQLGHAMRITADISGALRDARRQEAKTRIERDEAVACVSNKASRSAATSVKVRDVIARRALLNAELDVMRDSLTIAQVKLGARDRRDCENQWVKHLWQQAAQLFEGENGLCNIDQILPDSDLKDEARNHHVLDDRRSAASIENYDSEYQREIPNIGAIHPLSEALSGVVRDAARNLRSELNNEENRRRKLAIEVETLKQEALRRRPLRTVLRRFEANRNKALAELDLAVRHASVAESSVVALREEVSSCAENATSALSKTAVALGSAEVLRASLLVAHGQVERAAAEAERMRAASLVTEDDAAQASTTLDQRRVLATHVASNRARGAVVRSSIETARMIVGKAAVGANAERDDLAHRAKQELEVRDVAGAVNETQSYLLESGRRERRDSLAKHVADLQKLHMLHVRADEETTTIRKAVTAAARSARCHDTRLRDRLLLSACTSDSIVATASTHLRHDTNAAQIKAKHALESRKRLTEAIQQKKSTVETIVHLHAKVSADVDITRAKLVSLRDELAIYQKLAIYQSKHHKICTAGVSKHRPTVGDSTANIGNASSWVELATEDWDRAFIYNNSR</sequence>
<protein>
    <submittedName>
        <fullName evidence="2">Uncharacterized protein</fullName>
    </submittedName>
</protein>
<evidence type="ECO:0000256" key="1">
    <source>
        <dbReference type="SAM" id="Coils"/>
    </source>
</evidence>
<organism evidence="3">
    <name type="scientific">Aureococcus anophagefferens</name>
    <name type="common">Harmful bloom alga</name>
    <dbReference type="NCBI Taxonomy" id="44056"/>
    <lineage>
        <taxon>Eukaryota</taxon>
        <taxon>Sar</taxon>
        <taxon>Stramenopiles</taxon>
        <taxon>Ochrophyta</taxon>
        <taxon>Pelagophyceae</taxon>
        <taxon>Pelagomonadales</taxon>
        <taxon>Pelagomonadaceae</taxon>
        <taxon>Aureococcus</taxon>
    </lineage>
</organism>
<evidence type="ECO:0000313" key="3">
    <source>
        <dbReference type="Proteomes" id="UP000002729"/>
    </source>
</evidence>
<proteinExistence type="predicted"/>
<gene>
    <name evidence="2" type="ORF">AURANDRAFT_72555</name>
</gene>
<dbReference type="InParanoid" id="F0YKV1"/>
<evidence type="ECO:0000313" key="2">
    <source>
        <dbReference type="EMBL" id="EGB04259.1"/>
    </source>
</evidence>
<dbReference type="KEGG" id="aaf:AURANDRAFT_72555"/>
<feature type="coiled-coil region" evidence="1">
    <location>
        <begin position="390"/>
        <end position="417"/>
    </location>
</feature>
<keyword evidence="3" id="KW-1185">Reference proteome</keyword>
<dbReference type="AlphaFoldDB" id="F0YKV1"/>
<dbReference type="GeneID" id="20228764"/>
<dbReference type="Proteomes" id="UP000002729">
    <property type="component" value="Unassembled WGS sequence"/>
</dbReference>
<accession>F0YKV1</accession>
<dbReference type="RefSeq" id="XP_009041110.1">
    <property type="nucleotide sequence ID" value="XM_009042862.1"/>
</dbReference>
<name>F0YKV1_AURAN</name>
<dbReference type="EMBL" id="GL833154">
    <property type="protein sequence ID" value="EGB04259.1"/>
    <property type="molecule type" value="Genomic_DNA"/>
</dbReference>